<sequence>MQHFLLDLLTQQKPEGFSVVLDGTEIFKGKFTDSGIETILDAPIDINKPRWLMTIFFDGNPIPVYSLSLDGETG</sequence>
<evidence type="ECO:0000313" key="2">
    <source>
        <dbReference type="Proteomes" id="UP000249354"/>
    </source>
</evidence>
<reference evidence="1 2" key="2">
    <citation type="submission" date="2018-06" db="EMBL/GenBank/DDBJ databases">
        <title>Metagenomic assembly of (sub)arctic Cyanobacteria and their associated microbiome from non-axenic cultures.</title>
        <authorList>
            <person name="Baurain D."/>
        </authorList>
    </citation>
    <scope>NUCLEOTIDE SEQUENCE [LARGE SCALE GENOMIC DNA]</scope>
    <source>
        <strain evidence="1">ULC129bin1</strain>
    </source>
</reference>
<dbReference type="Proteomes" id="UP000249354">
    <property type="component" value="Unassembled WGS sequence"/>
</dbReference>
<protein>
    <submittedName>
        <fullName evidence="1">Uncharacterized protein</fullName>
    </submittedName>
</protein>
<proteinExistence type="predicted"/>
<comment type="caution">
    <text evidence="1">The sequence shown here is derived from an EMBL/GenBank/DDBJ whole genome shotgun (WGS) entry which is preliminary data.</text>
</comment>
<dbReference type="EMBL" id="QBMC01000008">
    <property type="protein sequence ID" value="PZO22638.1"/>
    <property type="molecule type" value="Genomic_DNA"/>
</dbReference>
<evidence type="ECO:0000313" key="1">
    <source>
        <dbReference type="EMBL" id="PZO22638.1"/>
    </source>
</evidence>
<dbReference type="AlphaFoldDB" id="A0A2W4WTD4"/>
<reference evidence="2" key="1">
    <citation type="submission" date="2018-04" db="EMBL/GenBank/DDBJ databases">
        <authorList>
            <person name="Cornet L."/>
        </authorList>
    </citation>
    <scope>NUCLEOTIDE SEQUENCE [LARGE SCALE GENOMIC DNA]</scope>
</reference>
<organism evidence="1 2">
    <name type="scientific">Leptolyngbya foveolarum</name>
    <dbReference type="NCBI Taxonomy" id="47253"/>
    <lineage>
        <taxon>Bacteria</taxon>
        <taxon>Bacillati</taxon>
        <taxon>Cyanobacteriota</taxon>
        <taxon>Cyanophyceae</taxon>
        <taxon>Leptolyngbyales</taxon>
        <taxon>Leptolyngbyaceae</taxon>
        <taxon>Leptolyngbya group</taxon>
        <taxon>Leptolyngbya</taxon>
    </lineage>
</organism>
<name>A0A2W4WTD4_9CYAN</name>
<accession>A0A2W4WTD4</accession>
<gene>
    <name evidence="1" type="ORF">DCF25_02420</name>
</gene>